<comment type="subcellular location">
    <subcellularLocation>
        <location evidence="1 7">Cell outer membrane</location>
        <topology evidence="1 7">Multi-pass membrane protein</topology>
    </subcellularLocation>
</comment>
<dbReference type="InterPro" id="IPR037066">
    <property type="entry name" value="Plug_dom_sf"/>
</dbReference>
<comment type="similarity">
    <text evidence="7">Belongs to the TonB-dependent receptor family.</text>
</comment>
<dbReference type="SUPFAM" id="SSF49464">
    <property type="entry name" value="Carboxypeptidase regulatory domain-like"/>
    <property type="match status" value="1"/>
</dbReference>
<evidence type="ECO:0000256" key="6">
    <source>
        <dbReference type="ARBA" id="ARBA00023237"/>
    </source>
</evidence>
<dbReference type="InterPro" id="IPR023996">
    <property type="entry name" value="TonB-dep_OMP_SusC/RagA"/>
</dbReference>
<evidence type="ECO:0000313" key="10">
    <source>
        <dbReference type="EMBL" id="TKT85690.1"/>
    </source>
</evidence>
<keyword evidence="8" id="KW-1133">Transmembrane helix</keyword>
<proteinExistence type="inferred from homology"/>
<dbReference type="InterPro" id="IPR039426">
    <property type="entry name" value="TonB-dep_rcpt-like"/>
</dbReference>
<evidence type="ECO:0000256" key="8">
    <source>
        <dbReference type="SAM" id="Phobius"/>
    </source>
</evidence>
<dbReference type="InterPro" id="IPR012910">
    <property type="entry name" value="Plug_dom"/>
</dbReference>
<evidence type="ECO:0000256" key="1">
    <source>
        <dbReference type="ARBA" id="ARBA00004571"/>
    </source>
</evidence>
<evidence type="ECO:0000256" key="3">
    <source>
        <dbReference type="ARBA" id="ARBA00022452"/>
    </source>
</evidence>
<evidence type="ECO:0000256" key="2">
    <source>
        <dbReference type="ARBA" id="ARBA00022448"/>
    </source>
</evidence>
<dbReference type="Pfam" id="PF07715">
    <property type="entry name" value="Plug"/>
    <property type="match status" value="1"/>
</dbReference>
<keyword evidence="4 7" id="KW-0812">Transmembrane</keyword>
<keyword evidence="6 7" id="KW-0998">Cell outer membrane</keyword>
<evidence type="ECO:0000256" key="4">
    <source>
        <dbReference type="ARBA" id="ARBA00022692"/>
    </source>
</evidence>
<feature type="transmembrane region" description="Helical" evidence="8">
    <location>
        <begin position="29"/>
        <end position="50"/>
    </location>
</feature>
<accession>A0A4U6CMW0</accession>
<evidence type="ECO:0000259" key="9">
    <source>
        <dbReference type="Pfam" id="PF07715"/>
    </source>
</evidence>
<organism evidence="10 11">
    <name type="scientific">Dyadobacter frigoris</name>
    <dbReference type="NCBI Taxonomy" id="2576211"/>
    <lineage>
        <taxon>Bacteria</taxon>
        <taxon>Pseudomonadati</taxon>
        <taxon>Bacteroidota</taxon>
        <taxon>Cytophagia</taxon>
        <taxon>Cytophagales</taxon>
        <taxon>Spirosomataceae</taxon>
        <taxon>Dyadobacter</taxon>
    </lineage>
</organism>
<protein>
    <submittedName>
        <fullName evidence="10">TonB-dependent receptor</fullName>
    </submittedName>
</protein>
<evidence type="ECO:0000313" key="11">
    <source>
        <dbReference type="Proteomes" id="UP000304900"/>
    </source>
</evidence>
<reference evidence="10 11" key="1">
    <citation type="submission" date="2019-05" db="EMBL/GenBank/DDBJ databases">
        <title>Dyadobacter AR-3-8 sp. nov., isolated from arctic soil.</title>
        <authorList>
            <person name="Chaudhary D.K."/>
        </authorList>
    </citation>
    <scope>NUCLEOTIDE SEQUENCE [LARGE SCALE GENOMIC DNA]</scope>
    <source>
        <strain evidence="10 11">AR-3-8</strain>
    </source>
</reference>
<dbReference type="Gene3D" id="2.60.40.1120">
    <property type="entry name" value="Carboxypeptidase-like, regulatory domain"/>
    <property type="match status" value="1"/>
</dbReference>
<dbReference type="InterPro" id="IPR023997">
    <property type="entry name" value="TonB-dep_OMP_SusC/RagA_CS"/>
</dbReference>
<sequence length="1108" mass="123024">MACNSGTYRTQNQIKIMQKNRKKIYTPVNLMRISIGPIILIFLLIGPIFAKAPDKQNVLDQRISIIVTEMNLDQVLEKIEKKANVRFVYSHEMIFADRKVSVHDENNRLEAILNGILYPLGITFKLSNKNTILLKRGQVKNSILKPVDKPKHNATGALADSSFIIKGQIFDSKEPPVSLPGVTIQVKNTDRGVTTDPNGNFEISVRKGEVLVFTFIGLDTKEIVVSNTKNMVISLAEQNTALNEVVVTGYSEQKARNLANSIGKLDVKAAIANKPITQLSQALQGGVTGLTVMQGSGMAGEDRSNILIRGISTIGGTSPLVLVDGVPFDINSVDPTTVESITVLKDAAAASIYGARAANGVILVTTKRGIPGKLSVTYDGYGGVQNATYLPKFVDAPKYMTMVNEAYANIGGLEPYSETTIQKTAEGSDPVNYPNTNWSKLMLKKNPVIQSHSVSISGGNELARFAVSGNYLFQDGLTPKRDFERFSFRANTGVTLTKNVSMLLDLVATRSRNRSELVRFGNSLHLVYSTPPNIVPKYPLKDDGYQAYGNFGEMMNPMAELERGGYAQNKRDQININFQPVWQITPELKLRGQYLYRVTSEGGLTNRNSYNFLDYYTGNLVFTYTNQKASSVGRATYNYLSSNLEFSQTYGKHFIYAIGGISREANFISNFDQANLASYFVKFNYVFNNKYLLESTVRTDGSSKFGPGHKWGTFPSVALGWNVHNEDFLKDVKFVTSFKLRASYGLMGNNGRNDDVNELYRYQSLIDGGNGNETSIGNPAITWETVKMLDIGTDIRLFQNLGLTIDWFSKTTDNILLTPPLSLSSGVATLPINSGSVSNKGWEFMLNYSKTFSRDFEMSASVGYSYYSNKILSLRGGPYIGTSGVDINEVGQPINSYYLYKTDGLLTQKDIDGGTTLLPGQQIGDIKYVDINGDKNIDKADKVISGNPNPQGSYFTNLNFVYKRFSLETQINGFTKSLAYYTGRYQTPLNVTSNFDGGTPMQFQTDYWTPQNPNAMFPRLAPAPGNNVLPADYWLTNAAFLRVKYIQLGYNFKPQFIKKLKITNLRVFVNTQNAITLSKMKYFDPETRGSEANYPMMKVYTVGLNVKF</sequence>
<dbReference type="Pfam" id="PF13715">
    <property type="entry name" value="CarbopepD_reg_2"/>
    <property type="match status" value="1"/>
</dbReference>
<gene>
    <name evidence="10" type="ORF">FDK13_33550</name>
</gene>
<dbReference type="Gene3D" id="2.40.170.20">
    <property type="entry name" value="TonB-dependent receptor, beta-barrel domain"/>
    <property type="match status" value="1"/>
</dbReference>
<dbReference type="EMBL" id="SZVO01000029">
    <property type="protein sequence ID" value="TKT85690.1"/>
    <property type="molecule type" value="Genomic_DNA"/>
</dbReference>
<dbReference type="NCBIfam" id="TIGR04056">
    <property type="entry name" value="OMP_RagA_SusC"/>
    <property type="match status" value="1"/>
</dbReference>
<evidence type="ECO:0000256" key="5">
    <source>
        <dbReference type="ARBA" id="ARBA00023136"/>
    </source>
</evidence>
<feature type="domain" description="TonB-dependent receptor plug" evidence="9">
    <location>
        <begin position="269"/>
        <end position="361"/>
    </location>
</feature>
<keyword evidence="2 7" id="KW-0813">Transport</keyword>
<dbReference type="OrthoDB" id="9768177at2"/>
<dbReference type="NCBIfam" id="TIGR04057">
    <property type="entry name" value="SusC_RagA_signa"/>
    <property type="match status" value="1"/>
</dbReference>
<evidence type="ECO:0000256" key="7">
    <source>
        <dbReference type="PROSITE-ProRule" id="PRU01360"/>
    </source>
</evidence>
<dbReference type="InterPro" id="IPR008969">
    <property type="entry name" value="CarboxyPept-like_regulatory"/>
</dbReference>
<dbReference type="GO" id="GO:0009279">
    <property type="term" value="C:cell outer membrane"/>
    <property type="evidence" value="ECO:0007669"/>
    <property type="project" value="UniProtKB-SubCell"/>
</dbReference>
<keyword evidence="10" id="KW-0675">Receptor</keyword>
<keyword evidence="11" id="KW-1185">Reference proteome</keyword>
<dbReference type="Gene3D" id="2.170.130.10">
    <property type="entry name" value="TonB-dependent receptor, plug domain"/>
    <property type="match status" value="1"/>
</dbReference>
<name>A0A4U6CMW0_9BACT</name>
<comment type="caution">
    <text evidence="10">The sequence shown here is derived from an EMBL/GenBank/DDBJ whole genome shotgun (WGS) entry which is preliminary data.</text>
</comment>
<dbReference type="SUPFAM" id="SSF56935">
    <property type="entry name" value="Porins"/>
    <property type="match status" value="1"/>
</dbReference>
<dbReference type="Proteomes" id="UP000304900">
    <property type="component" value="Unassembled WGS sequence"/>
</dbReference>
<dbReference type="AlphaFoldDB" id="A0A4U6CMW0"/>
<dbReference type="PROSITE" id="PS52016">
    <property type="entry name" value="TONB_DEPENDENT_REC_3"/>
    <property type="match status" value="1"/>
</dbReference>
<keyword evidence="5 7" id="KW-0472">Membrane</keyword>
<dbReference type="InterPro" id="IPR036942">
    <property type="entry name" value="Beta-barrel_TonB_sf"/>
</dbReference>
<keyword evidence="3 7" id="KW-1134">Transmembrane beta strand</keyword>